<dbReference type="EMBL" id="EU963810">
    <property type="protein sequence ID" value="ACG35928.1"/>
    <property type="molecule type" value="mRNA"/>
</dbReference>
<organism evidence="1">
    <name type="scientific">Zea mays</name>
    <name type="common">Maize</name>
    <dbReference type="NCBI Taxonomy" id="4577"/>
    <lineage>
        <taxon>Eukaryota</taxon>
        <taxon>Viridiplantae</taxon>
        <taxon>Streptophyta</taxon>
        <taxon>Embryophyta</taxon>
        <taxon>Tracheophyta</taxon>
        <taxon>Spermatophyta</taxon>
        <taxon>Magnoliopsida</taxon>
        <taxon>Liliopsida</taxon>
        <taxon>Poales</taxon>
        <taxon>Poaceae</taxon>
        <taxon>PACMAD clade</taxon>
        <taxon>Panicoideae</taxon>
        <taxon>Andropogonodae</taxon>
        <taxon>Andropogoneae</taxon>
        <taxon>Tripsacinae</taxon>
        <taxon>Zea</taxon>
    </lineage>
</organism>
<sequence>MTIVELKQRHCAWLLGGGDASKSERVVGGGD</sequence>
<accession>B6TFP5</accession>
<evidence type="ECO:0000313" key="1">
    <source>
        <dbReference type="EMBL" id="ACG35928.1"/>
    </source>
</evidence>
<proteinExistence type="evidence at transcript level"/>
<protein>
    <submittedName>
        <fullName evidence="1">Uncharacterized protein</fullName>
    </submittedName>
</protein>
<name>B6TFP5_MAIZE</name>
<reference evidence="1" key="1">
    <citation type="journal article" date="2009" name="Plant Mol. Biol.">
        <title>Insights into corn genes derived from large-scale cDNA sequencing.</title>
        <authorList>
            <person name="Alexandrov N.N."/>
            <person name="Brover V.V."/>
            <person name="Freidin S."/>
            <person name="Troukhan M.E."/>
            <person name="Tatarinova T.V."/>
            <person name="Zhang H."/>
            <person name="Swaller T.J."/>
            <person name="Lu Y.P."/>
            <person name="Bouck J."/>
            <person name="Flavell R.B."/>
            <person name="Feldmann K.A."/>
        </authorList>
    </citation>
    <scope>NUCLEOTIDE SEQUENCE</scope>
</reference>
<dbReference type="AlphaFoldDB" id="B6TFP5"/>